<keyword evidence="2" id="KW-1185">Reference proteome</keyword>
<dbReference type="AlphaFoldDB" id="A0A7X0MZ30"/>
<dbReference type="RefSeq" id="WP_166845377.1">
    <property type="nucleotide sequence ID" value="NZ_JAAONY010000002.1"/>
</dbReference>
<protein>
    <submittedName>
        <fullName evidence="1">Glycosyltransferase involved in cell wall biosynthesis</fullName>
    </submittedName>
</protein>
<dbReference type="Gene3D" id="3.40.50.2000">
    <property type="entry name" value="Glycogen Phosphorylase B"/>
    <property type="match status" value="2"/>
</dbReference>
<dbReference type="Proteomes" id="UP000528457">
    <property type="component" value="Unassembled WGS sequence"/>
</dbReference>
<dbReference type="PANTHER" id="PTHR12526">
    <property type="entry name" value="GLYCOSYLTRANSFERASE"/>
    <property type="match status" value="1"/>
</dbReference>
<organism evidence="1 2">
    <name type="scientific">Pseudoteredinibacter isoporae</name>
    <dbReference type="NCBI Taxonomy" id="570281"/>
    <lineage>
        <taxon>Bacteria</taxon>
        <taxon>Pseudomonadati</taxon>
        <taxon>Pseudomonadota</taxon>
        <taxon>Gammaproteobacteria</taxon>
        <taxon>Cellvibrionales</taxon>
        <taxon>Cellvibrionaceae</taxon>
        <taxon>Pseudoteredinibacter</taxon>
    </lineage>
</organism>
<dbReference type="SUPFAM" id="SSF53756">
    <property type="entry name" value="UDP-Glycosyltransferase/glycogen phosphorylase"/>
    <property type="match status" value="1"/>
</dbReference>
<keyword evidence="1" id="KW-0808">Transferase</keyword>
<proteinExistence type="predicted"/>
<accession>A0A7X0MZ30</accession>
<gene>
    <name evidence="1" type="ORF">HNR48_002992</name>
</gene>
<evidence type="ECO:0000313" key="1">
    <source>
        <dbReference type="EMBL" id="MBB6522707.1"/>
    </source>
</evidence>
<evidence type="ECO:0000313" key="2">
    <source>
        <dbReference type="Proteomes" id="UP000528457"/>
    </source>
</evidence>
<dbReference type="Pfam" id="PF13692">
    <property type="entry name" value="Glyco_trans_1_4"/>
    <property type="match status" value="1"/>
</dbReference>
<dbReference type="EMBL" id="JACHHT010000002">
    <property type="protein sequence ID" value="MBB6522707.1"/>
    <property type="molecule type" value="Genomic_DNA"/>
</dbReference>
<dbReference type="InParanoid" id="A0A7X0MZ30"/>
<name>A0A7X0MZ30_9GAMM</name>
<dbReference type="PANTHER" id="PTHR12526:SF637">
    <property type="entry name" value="GLYCOSYLTRANSFERASE EPSF-RELATED"/>
    <property type="match status" value="1"/>
</dbReference>
<comment type="caution">
    <text evidence="1">The sequence shown here is derived from an EMBL/GenBank/DDBJ whole genome shotgun (WGS) entry which is preliminary data.</text>
</comment>
<dbReference type="GO" id="GO:0016740">
    <property type="term" value="F:transferase activity"/>
    <property type="evidence" value="ECO:0007669"/>
    <property type="project" value="UniProtKB-KW"/>
</dbReference>
<reference evidence="1 2" key="1">
    <citation type="submission" date="2020-08" db="EMBL/GenBank/DDBJ databases">
        <title>Genomic Encyclopedia of Type Strains, Phase IV (KMG-IV): sequencing the most valuable type-strain genomes for metagenomic binning, comparative biology and taxonomic classification.</title>
        <authorList>
            <person name="Goeker M."/>
        </authorList>
    </citation>
    <scope>NUCLEOTIDE SEQUENCE [LARGE SCALE GENOMIC DNA]</scope>
    <source>
        <strain evidence="1 2">DSM 22368</strain>
    </source>
</reference>
<sequence length="373" mass="41168">MKRILLITTSFPQSFTGQEAAGTFVFDFCLELAKHADLHVMHPGSKEGSWETDDGFTVHGFCPSSKALSLLKLYRPGDAVQIFNILRKGNALAKQLVKEYSIDHVVCLWALPCAYWARSTGLPYDVWALGSDIWSLGKIPIVQSVLKGVLKDAKSLYADGFQLVDDVKALSGRECMFLPSSRNLGEVEQEESSIESLGGLKLAFLGRWHENKGVDLLMAALEGLDDADWKRVSEVRIAGGGPMEQEVFQSVNKLKKIGRPVSVCGYLNKSEAVAFLLWADWFMLPSRIESVPVVFSDCMQLDLPIVAMPVGDIPRLMEAYEVGICSQRVDAPAFAEALKRILKGVSVTPGSFRKCAEEFSVSRSVETLLDRVK</sequence>